<proteinExistence type="predicted"/>
<dbReference type="EMBL" id="LYND01000066">
    <property type="protein sequence ID" value="ODA10519.1"/>
    <property type="molecule type" value="Genomic_DNA"/>
</dbReference>
<gene>
    <name evidence="1" type="ORF">A7312_23490</name>
</gene>
<name>A0ABX2ZJC4_PAEPO</name>
<protein>
    <submittedName>
        <fullName evidence="1">Uncharacterized protein</fullName>
    </submittedName>
</protein>
<reference evidence="2" key="1">
    <citation type="submission" date="2016-05" db="EMBL/GenBank/DDBJ databases">
        <title>Whole genome shotgun sequencing of cultured foodborne pathogen.</title>
        <authorList>
            <person name="Zheng J."/>
            <person name="Timme R."/>
            <person name="Allard M."/>
            <person name="Strain E."/>
            <person name="Luo Y."/>
            <person name="Brown E."/>
        </authorList>
    </citation>
    <scope>NUCLEOTIDE SEQUENCE [LARGE SCALE GENOMIC DNA]</scope>
    <source>
        <strain evidence="2">CFSAN034343</strain>
    </source>
</reference>
<dbReference type="RefSeq" id="WP_068938620.1">
    <property type="nucleotide sequence ID" value="NZ_JAUHLL010000031.1"/>
</dbReference>
<sequence>MSPSAVKEGQTYHNGKGEKRTVILIGNRVGKDGELYYKKEHVRGWYLMTLVGFARWAKGEVSALGE</sequence>
<evidence type="ECO:0000313" key="1">
    <source>
        <dbReference type="EMBL" id="ODA10519.1"/>
    </source>
</evidence>
<evidence type="ECO:0000313" key="2">
    <source>
        <dbReference type="Proteomes" id="UP000094974"/>
    </source>
</evidence>
<dbReference type="Proteomes" id="UP000094974">
    <property type="component" value="Unassembled WGS sequence"/>
</dbReference>
<accession>A0ABX2ZJC4</accession>
<organism evidence="1 2">
    <name type="scientific">Paenibacillus polymyxa</name>
    <name type="common">Bacillus polymyxa</name>
    <dbReference type="NCBI Taxonomy" id="1406"/>
    <lineage>
        <taxon>Bacteria</taxon>
        <taxon>Bacillati</taxon>
        <taxon>Bacillota</taxon>
        <taxon>Bacilli</taxon>
        <taxon>Bacillales</taxon>
        <taxon>Paenibacillaceae</taxon>
        <taxon>Paenibacillus</taxon>
    </lineage>
</organism>
<keyword evidence="2" id="KW-1185">Reference proteome</keyword>
<comment type="caution">
    <text evidence="1">The sequence shown here is derived from an EMBL/GenBank/DDBJ whole genome shotgun (WGS) entry which is preliminary data.</text>
</comment>